<organism evidence="1 2">
    <name type="scientific">Trichonephila clavata</name>
    <name type="common">Joro spider</name>
    <name type="synonym">Nephila clavata</name>
    <dbReference type="NCBI Taxonomy" id="2740835"/>
    <lineage>
        <taxon>Eukaryota</taxon>
        <taxon>Metazoa</taxon>
        <taxon>Ecdysozoa</taxon>
        <taxon>Arthropoda</taxon>
        <taxon>Chelicerata</taxon>
        <taxon>Arachnida</taxon>
        <taxon>Araneae</taxon>
        <taxon>Araneomorphae</taxon>
        <taxon>Entelegynae</taxon>
        <taxon>Araneoidea</taxon>
        <taxon>Nephilidae</taxon>
        <taxon>Trichonephila</taxon>
    </lineage>
</organism>
<dbReference type="Pfam" id="PF03564">
    <property type="entry name" value="DUF1759"/>
    <property type="match status" value="1"/>
</dbReference>
<name>A0A8X6GBN6_TRICU</name>
<protein>
    <submittedName>
        <fullName evidence="1">Uncharacterized protein</fullName>
    </submittedName>
</protein>
<comment type="caution">
    <text evidence="1">The sequence shown here is derived from an EMBL/GenBank/DDBJ whole genome shotgun (WGS) entry which is preliminary data.</text>
</comment>
<dbReference type="Proteomes" id="UP000887116">
    <property type="component" value="Unassembled WGS sequence"/>
</dbReference>
<accession>A0A8X6GBN6</accession>
<dbReference type="EMBL" id="BMAO01005441">
    <property type="protein sequence ID" value="GFR01456.1"/>
    <property type="molecule type" value="Genomic_DNA"/>
</dbReference>
<gene>
    <name evidence="1" type="primary">AVEN_176779_1</name>
    <name evidence="1" type="ORF">TNCT_183581</name>
</gene>
<dbReference type="InterPro" id="IPR005312">
    <property type="entry name" value="DUF1759"/>
</dbReference>
<keyword evidence="2" id="KW-1185">Reference proteome</keyword>
<evidence type="ECO:0000313" key="2">
    <source>
        <dbReference type="Proteomes" id="UP000887116"/>
    </source>
</evidence>
<dbReference type="OrthoDB" id="6436997at2759"/>
<proteinExistence type="predicted"/>
<evidence type="ECO:0000313" key="1">
    <source>
        <dbReference type="EMBL" id="GFR01456.1"/>
    </source>
</evidence>
<sequence>MLNNSQPLGSQIKLVKIPLPTFTGKFEEWGLFKTQFYDLINENSQLSDSEKLHYLRGALRGDAKIDETSDEDFYSFFKALEQKHENKRVIVDCHIKNILNV</sequence>
<dbReference type="AlphaFoldDB" id="A0A8X6GBN6"/>
<reference evidence="1" key="1">
    <citation type="submission" date="2020-07" db="EMBL/GenBank/DDBJ databases">
        <title>Multicomponent nature underlies the extraordinary mechanical properties of spider dragline silk.</title>
        <authorList>
            <person name="Kono N."/>
            <person name="Nakamura H."/>
            <person name="Mori M."/>
            <person name="Yoshida Y."/>
            <person name="Ohtoshi R."/>
            <person name="Malay A.D."/>
            <person name="Moran D.A.P."/>
            <person name="Tomita M."/>
            <person name="Numata K."/>
            <person name="Arakawa K."/>
        </authorList>
    </citation>
    <scope>NUCLEOTIDE SEQUENCE</scope>
</reference>